<dbReference type="Pfam" id="PF01397">
    <property type="entry name" value="Terpene_synth"/>
    <property type="match status" value="1"/>
</dbReference>
<dbReference type="FunFam" id="1.50.10.160:FF:000002">
    <property type="entry name" value="cis-abienol synthase, chloroplastic"/>
    <property type="match status" value="1"/>
</dbReference>
<feature type="domain" description="Terpene synthase N-terminal" evidence="5">
    <location>
        <begin position="223"/>
        <end position="421"/>
    </location>
</feature>
<organism evidence="7 8">
    <name type="scientific">Dioscorea zingiberensis</name>
    <dbReference type="NCBI Taxonomy" id="325984"/>
    <lineage>
        <taxon>Eukaryota</taxon>
        <taxon>Viridiplantae</taxon>
        <taxon>Streptophyta</taxon>
        <taxon>Embryophyta</taxon>
        <taxon>Tracheophyta</taxon>
        <taxon>Spermatophyta</taxon>
        <taxon>Magnoliopsida</taxon>
        <taxon>Liliopsida</taxon>
        <taxon>Dioscoreales</taxon>
        <taxon>Dioscoreaceae</taxon>
        <taxon>Dioscorea</taxon>
    </lineage>
</organism>
<dbReference type="GO" id="GO:0000287">
    <property type="term" value="F:magnesium ion binding"/>
    <property type="evidence" value="ECO:0007669"/>
    <property type="project" value="InterPro"/>
</dbReference>
<comment type="cofactor">
    <cofactor evidence="1">
        <name>Mg(2+)</name>
        <dbReference type="ChEBI" id="CHEBI:18420"/>
    </cofactor>
</comment>
<keyword evidence="8" id="KW-1185">Reference proteome</keyword>
<dbReference type="EMBL" id="JAGGNH010000004">
    <property type="protein sequence ID" value="KAJ0975930.1"/>
    <property type="molecule type" value="Genomic_DNA"/>
</dbReference>
<gene>
    <name evidence="7" type="ORF">J5N97_017895</name>
</gene>
<evidence type="ECO:0000259" key="6">
    <source>
        <dbReference type="Pfam" id="PF03936"/>
    </source>
</evidence>
<keyword evidence="3" id="KW-0460">Magnesium</keyword>
<accession>A0A9D5HGT0</accession>
<proteinExistence type="predicted"/>
<reference evidence="7" key="2">
    <citation type="journal article" date="2022" name="Hortic Res">
        <title>The genome of Dioscorea zingiberensis sheds light on the biosynthesis, origin and evolution of the medicinally important diosgenin saponins.</title>
        <authorList>
            <person name="Li Y."/>
            <person name="Tan C."/>
            <person name="Li Z."/>
            <person name="Guo J."/>
            <person name="Li S."/>
            <person name="Chen X."/>
            <person name="Wang C."/>
            <person name="Dai X."/>
            <person name="Yang H."/>
            <person name="Song W."/>
            <person name="Hou L."/>
            <person name="Xu J."/>
            <person name="Tong Z."/>
            <person name="Xu A."/>
            <person name="Yuan X."/>
            <person name="Wang W."/>
            <person name="Yang Q."/>
            <person name="Chen L."/>
            <person name="Sun Z."/>
            <person name="Wang K."/>
            <person name="Pan B."/>
            <person name="Chen J."/>
            <person name="Bao Y."/>
            <person name="Liu F."/>
            <person name="Qi X."/>
            <person name="Gang D.R."/>
            <person name="Wen J."/>
            <person name="Li J."/>
        </authorList>
    </citation>
    <scope>NUCLEOTIDE SEQUENCE</scope>
    <source>
        <strain evidence="7">Dzin_1.0</strain>
    </source>
</reference>
<evidence type="ECO:0008006" key="9">
    <source>
        <dbReference type="Google" id="ProtNLM"/>
    </source>
</evidence>
<dbReference type="AlphaFoldDB" id="A0A9D5HGT0"/>
<dbReference type="InterPro" id="IPR050148">
    <property type="entry name" value="Terpene_synthase-like"/>
</dbReference>
<name>A0A9D5HGT0_9LILI</name>
<dbReference type="GO" id="GO:0010333">
    <property type="term" value="F:terpene synthase activity"/>
    <property type="evidence" value="ECO:0007669"/>
    <property type="project" value="InterPro"/>
</dbReference>
<dbReference type="Gene3D" id="1.50.10.160">
    <property type="match status" value="1"/>
</dbReference>
<evidence type="ECO:0000256" key="4">
    <source>
        <dbReference type="ARBA" id="ARBA00023239"/>
    </source>
</evidence>
<dbReference type="Gene3D" id="1.50.10.130">
    <property type="entry name" value="Terpene synthase, N-terminal domain"/>
    <property type="match status" value="1"/>
</dbReference>
<dbReference type="InterPro" id="IPR001906">
    <property type="entry name" value="Terpene_synth_N"/>
</dbReference>
<dbReference type="CDD" id="cd00684">
    <property type="entry name" value="Terpene_cyclase_plant_C1"/>
    <property type="match status" value="1"/>
</dbReference>
<sequence length="798" mass="91046">MLLSHPSKHLLLPKPKLLWNPSSKVCLDFGLKVGKRANIQIMMFAKRSEDRIREALPKVELSVSSYDTAWVAMVPSPHFPEFPCFPKCVDWILENQQPDGSWGLYHLHPSLIKDALSSTLACILALRRWNAGEEHIKRGLHFVGSNFLSAMDENVHCPVGFNIIFPGMVEYAIDMGLKLPVNESDIDAVLCLRNTELERCGHSCEGKKAYLAYVAEGLGKLHDWEEIMKYQKKNGSLFNSPSTTAAAMIYSQNAKSLEYLYSLVQKFGNSVPTSYPVSMYAQLCMVDNLEKFGISRHFRSEIKNILDRTYRCWVQKDEDFLSDVSTCAIAFRLLRMNGYDISSEYLVQYDERNSFENSIQGYLKDMIAVLELYKASQVKILPEEEVLDKLNSWASCFLREELSNLRTSELQSVFQEADYALKFPFYANLDRLEHKRNIEHCSIEDSQILKASYIFHGVDKKDILELALEEFKTCQSIYYKELKDLERWAKENKLDQLKFARQKVSYCYLSAAATIFSPEASEARMAWAKNGVLTTVVDDFFDVGGSREELLDLISLVEKWDVNHVQNCCSEQVNIIFSALQSTITELGIKASAIQNRGVTDHIVEIWLSLMKSMMEEAEWLRSKSVPTLDEYMRNGYVSFALGPIILPALYFAGSELPEDVVKDPEYHNLFRLVSTCGRLLNDIQSFEREGKEGKLNSVALRILQSNGSISEEEAKQETMNLINSTRCELLRLVLQSKGSVVPRACKDFFWNMSKILHLFYMRTDGFSSPKEMMSAVNAVIYEPLEVSHLLSASVPEE</sequence>
<dbReference type="OrthoDB" id="2343925at2759"/>
<evidence type="ECO:0000313" key="8">
    <source>
        <dbReference type="Proteomes" id="UP001085076"/>
    </source>
</evidence>
<evidence type="ECO:0000259" key="5">
    <source>
        <dbReference type="Pfam" id="PF01397"/>
    </source>
</evidence>
<dbReference type="InterPro" id="IPR008949">
    <property type="entry name" value="Isoprenoid_synthase_dom_sf"/>
</dbReference>
<dbReference type="FunFam" id="1.50.10.130:FF:000002">
    <property type="entry name" value="Ent-copalyl diphosphate synthase, chloroplastic"/>
    <property type="match status" value="1"/>
</dbReference>
<dbReference type="SUPFAM" id="SSF48239">
    <property type="entry name" value="Terpenoid cyclases/Protein prenyltransferases"/>
    <property type="match status" value="2"/>
</dbReference>
<keyword evidence="4" id="KW-0456">Lyase</keyword>
<dbReference type="InterPro" id="IPR036965">
    <property type="entry name" value="Terpene_synth_N_sf"/>
</dbReference>
<evidence type="ECO:0000256" key="3">
    <source>
        <dbReference type="ARBA" id="ARBA00022842"/>
    </source>
</evidence>
<feature type="domain" description="Terpene synthase metal-binding" evidence="6">
    <location>
        <begin position="490"/>
        <end position="727"/>
    </location>
</feature>
<evidence type="ECO:0000256" key="1">
    <source>
        <dbReference type="ARBA" id="ARBA00001946"/>
    </source>
</evidence>
<dbReference type="PANTHER" id="PTHR31739:SF3">
    <property type="entry name" value="ENT-KAUR-16-ENE SYNTHASE, CHLOROPLASTIC"/>
    <property type="match status" value="1"/>
</dbReference>
<dbReference type="FunFam" id="1.10.600.10:FF:000005">
    <property type="entry name" value="Ent-kaur-16-ene synthase, chloroplastic"/>
    <property type="match status" value="1"/>
</dbReference>
<dbReference type="InterPro" id="IPR008930">
    <property type="entry name" value="Terpenoid_cyclase/PrenylTrfase"/>
</dbReference>
<dbReference type="Pfam" id="PF03936">
    <property type="entry name" value="Terpene_synth_C"/>
    <property type="match status" value="1"/>
</dbReference>
<evidence type="ECO:0000313" key="7">
    <source>
        <dbReference type="EMBL" id="KAJ0975930.1"/>
    </source>
</evidence>
<dbReference type="GO" id="GO:0016102">
    <property type="term" value="P:diterpenoid biosynthetic process"/>
    <property type="evidence" value="ECO:0007669"/>
    <property type="project" value="InterPro"/>
</dbReference>
<dbReference type="SUPFAM" id="SSF48576">
    <property type="entry name" value="Terpenoid synthases"/>
    <property type="match status" value="1"/>
</dbReference>
<protein>
    <recommendedName>
        <fullName evidence="9">Ent-kaurene synthase</fullName>
    </recommendedName>
</protein>
<reference evidence="7" key="1">
    <citation type="submission" date="2021-03" db="EMBL/GenBank/DDBJ databases">
        <authorList>
            <person name="Li Z."/>
            <person name="Yang C."/>
        </authorList>
    </citation>
    <scope>NUCLEOTIDE SEQUENCE</scope>
    <source>
        <strain evidence="7">Dzin_1.0</strain>
        <tissue evidence="7">Leaf</tissue>
    </source>
</reference>
<comment type="caution">
    <text evidence="7">The sequence shown here is derived from an EMBL/GenBank/DDBJ whole genome shotgun (WGS) entry which is preliminary data.</text>
</comment>
<dbReference type="PANTHER" id="PTHR31739">
    <property type="entry name" value="ENT-COPALYL DIPHOSPHATE SYNTHASE, CHLOROPLASTIC"/>
    <property type="match status" value="1"/>
</dbReference>
<evidence type="ECO:0000256" key="2">
    <source>
        <dbReference type="ARBA" id="ARBA00022723"/>
    </source>
</evidence>
<dbReference type="SFLD" id="SFLDG01014">
    <property type="entry name" value="Terpene_Cyclase_Like_1_N-term"/>
    <property type="match status" value="1"/>
</dbReference>
<dbReference type="Gene3D" id="1.10.600.10">
    <property type="entry name" value="Farnesyl Diphosphate Synthase"/>
    <property type="match status" value="1"/>
</dbReference>
<dbReference type="InterPro" id="IPR005630">
    <property type="entry name" value="Terpene_synthase_metal-bd"/>
</dbReference>
<dbReference type="InterPro" id="IPR044814">
    <property type="entry name" value="Terpene_cyclase_plant_C1"/>
</dbReference>
<dbReference type="Proteomes" id="UP001085076">
    <property type="component" value="Miscellaneous, Linkage group lg04"/>
</dbReference>
<keyword evidence="2" id="KW-0479">Metal-binding</keyword>